<organism evidence="2 3">
    <name type="scientific">Rhynchophorus ferrugineus</name>
    <name type="common">Red palm weevil</name>
    <name type="synonym">Curculio ferrugineus</name>
    <dbReference type="NCBI Taxonomy" id="354439"/>
    <lineage>
        <taxon>Eukaryota</taxon>
        <taxon>Metazoa</taxon>
        <taxon>Ecdysozoa</taxon>
        <taxon>Arthropoda</taxon>
        <taxon>Hexapoda</taxon>
        <taxon>Insecta</taxon>
        <taxon>Pterygota</taxon>
        <taxon>Neoptera</taxon>
        <taxon>Endopterygota</taxon>
        <taxon>Coleoptera</taxon>
        <taxon>Polyphaga</taxon>
        <taxon>Cucujiformia</taxon>
        <taxon>Curculionidae</taxon>
        <taxon>Dryophthorinae</taxon>
        <taxon>Rhynchophorus</taxon>
    </lineage>
</organism>
<protein>
    <submittedName>
        <fullName evidence="2">Uncharacterized protein</fullName>
    </submittedName>
</protein>
<proteinExistence type="predicted"/>
<evidence type="ECO:0000256" key="1">
    <source>
        <dbReference type="SAM" id="MobiDB-lite"/>
    </source>
</evidence>
<keyword evidence="3" id="KW-1185">Reference proteome</keyword>
<evidence type="ECO:0000313" key="3">
    <source>
        <dbReference type="Proteomes" id="UP000625711"/>
    </source>
</evidence>
<sequence>LNSPRKISGNGRENDDVILWQDPRASDRDERWKFEYGEEVWKIRAKETRGQLRTGHMSASRRRIKMAARRRRVPEKTPGVVATSTINQENQTRFVANIDVEMTQQIFKK</sequence>
<dbReference type="EMBL" id="JAACXV010013194">
    <property type="protein sequence ID" value="KAF7273982.1"/>
    <property type="molecule type" value="Genomic_DNA"/>
</dbReference>
<feature type="non-terminal residue" evidence="2">
    <location>
        <position position="1"/>
    </location>
</feature>
<reference evidence="2" key="1">
    <citation type="submission" date="2020-08" db="EMBL/GenBank/DDBJ databases">
        <title>Genome sequencing and assembly of the red palm weevil Rhynchophorus ferrugineus.</title>
        <authorList>
            <person name="Dias G.B."/>
            <person name="Bergman C.M."/>
            <person name="Manee M."/>
        </authorList>
    </citation>
    <scope>NUCLEOTIDE SEQUENCE</scope>
    <source>
        <strain evidence="2">AA-2017</strain>
        <tissue evidence="2">Whole larva</tissue>
    </source>
</reference>
<feature type="region of interest" description="Disordered" evidence="1">
    <location>
        <begin position="50"/>
        <end position="79"/>
    </location>
</feature>
<dbReference type="AlphaFoldDB" id="A0A834I7B3"/>
<gene>
    <name evidence="2" type="ORF">GWI33_013331</name>
</gene>
<dbReference type="Proteomes" id="UP000625711">
    <property type="component" value="Unassembled WGS sequence"/>
</dbReference>
<feature type="compositionally biased region" description="Basic residues" evidence="1">
    <location>
        <begin position="59"/>
        <end position="73"/>
    </location>
</feature>
<comment type="caution">
    <text evidence="2">The sequence shown here is derived from an EMBL/GenBank/DDBJ whole genome shotgun (WGS) entry which is preliminary data.</text>
</comment>
<accession>A0A834I7B3</accession>
<name>A0A834I7B3_RHYFE</name>
<evidence type="ECO:0000313" key="2">
    <source>
        <dbReference type="EMBL" id="KAF7273982.1"/>
    </source>
</evidence>